<feature type="non-terminal residue" evidence="2">
    <location>
        <position position="108"/>
    </location>
</feature>
<comment type="caution">
    <text evidence="2">The sequence shown here is derived from an EMBL/GenBank/DDBJ whole genome shotgun (WGS) entry which is preliminary data.</text>
</comment>
<organism evidence="2 3">
    <name type="scientific">Kipferlia bialata</name>
    <dbReference type="NCBI Taxonomy" id="797122"/>
    <lineage>
        <taxon>Eukaryota</taxon>
        <taxon>Metamonada</taxon>
        <taxon>Carpediemonas-like organisms</taxon>
        <taxon>Kipferlia</taxon>
    </lineage>
</organism>
<accession>A0A9K3D4Q2</accession>
<reference evidence="2 3" key="1">
    <citation type="journal article" date="2018" name="PLoS ONE">
        <title>The draft genome of Kipferlia bialata reveals reductive genome evolution in fornicate parasites.</title>
        <authorList>
            <person name="Tanifuji G."/>
            <person name="Takabayashi S."/>
            <person name="Kume K."/>
            <person name="Takagi M."/>
            <person name="Nakayama T."/>
            <person name="Kamikawa R."/>
            <person name="Inagaki Y."/>
            <person name="Hashimoto T."/>
        </authorList>
    </citation>
    <scope>NUCLEOTIDE SEQUENCE [LARGE SCALE GENOMIC DNA]</scope>
    <source>
        <strain evidence="2">NY0173</strain>
    </source>
</reference>
<evidence type="ECO:0000313" key="3">
    <source>
        <dbReference type="Proteomes" id="UP000265618"/>
    </source>
</evidence>
<evidence type="ECO:0000313" key="2">
    <source>
        <dbReference type="EMBL" id="GIQ87906.1"/>
    </source>
</evidence>
<feature type="region of interest" description="Disordered" evidence="1">
    <location>
        <begin position="74"/>
        <end position="108"/>
    </location>
</feature>
<evidence type="ECO:0000256" key="1">
    <source>
        <dbReference type="SAM" id="MobiDB-lite"/>
    </source>
</evidence>
<dbReference type="Proteomes" id="UP000265618">
    <property type="component" value="Unassembled WGS sequence"/>
</dbReference>
<dbReference type="AlphaFoldDB" id="A0A9K3D4Q2"/>
<evidence type="ECO:0008006" key="4">
    <source>
        <dbReference type="Google" id="ProtNLM"/>
    </source>
</evidence>
<protein>
    <recommendedName>
        <fullName evidence="4">SHSP domain-containing protein</fullName>
    </recommendedName>
</protein>
<gene>
    <name evidence="2" type="ORF">KIPB_010044</name>
</gene>
<sequence length="108" mass="12137">AVSVEVTPRNELLIQTLEGTDRVTHSLPLPSDADRDRVEVHVDAETDTLTLSVPRQRRLQGYQVPVVLGRYVEADTDVTMDGESDEASSSDEEEEEEEELSDSQIEYF</sequence>
<proteinExistence type="predicted"/>
<name>A0A9K3D4Q2_9EUKA</name>
<feature type="compositionally biased region" description="Acidic residues" evidence="1">
    <location>
        <begin position="74"/>
        <end position="101"/>
    </location>
</feature>
<dbReference type="EMBL" id="BDIP01003599">
    <property type="protein sequence ID" value="GIQ87906.1"/>
    <property type="molecule type" value="Genomic_DNA"/>
</dbReference>
<keyword evidence="3" id="KW-1185">Reference proteome</keyword>